<dbReference type="RefSeq" id="XP_024579410.1">
    <property type="nucleotide sequence ID" value="XM_024728988.1"/>
</dbReference>
<evidence type="ECO:0000256" key="1">
    <source>
        <dbReference type="SAM" id="MobiDB-lite"/>
    </source>
</evidence>
<evidence type="ECO:0000313" key="2">
    <source>
        <dbReference type="EMBL" id="CEG43041.1"/>
    </source>
</evidence>
<organism evidence="2 3">
    <name type="scientific">Plasmopara halstedii</name>
    <name type="common">Downy mildew of sunflower</name>
    <dbReference type="NCBI Taxonomy" id="4781"/>
    <lineage>
        <taxon>Eukaryota</taxon>
        <taxon>Sar</taxon>
        <taxon>Stramenopiles</taxon>
        <taxon>Oomycota</taxon>
        <taxon>Peronosporomycetes</taxon>
        <taxon>Peronosporales</taxon>
        <taxon>Peronosporaceae</taxon>
        <taxon>Plasmopara</taxon>
    </lineage>
</organism>
<name>A0A0P1ANM8_PLAHL</name>
<keyword evidence="3" id="KW-1185">Reference proteome</keyword>
<protein>
    <submittedName>
        <fullName evidence="2">Uncharacterized protein</fullName>
    </submittedName>
</protein>
<proteinExistence type="predicted"/>
<feature type="compositionally biased region" description="Acidic residues" evidence="1">
    <location>
        <begin position="1"/>
        <end position="11"/>
    </location>
</feature>
<dbReference type="GeneID" id="36408321"/>
<dbReference type="Proteomes" id="UP000054928">
    <property type="component" value="Unassembled WGS sequence"/>
</dbReference>
<reference evidence="3" key="1">
    <citation type="submission" date="2014-09" db="EMBL/GenBank/DDBJ databases">
        <authorList>
            <person name="Sharma Rahul"/>
            <person name="Thines Marco"/>
        </authorList>
    </citation>
    <scope>NUCLEOTIDE SEQUENCE [LARGE SCALE GENOMIC DNA]</scope>
</reference>
<dbReference type="AlphaFoldDB" id="A0A0P1ANM8"/>
<sequence>MQDNDDEEDYLQEPVVSTRSNIEPMIVDQTGTDTTNVPPSGSCMTLVTASQRSVYESDPLFDIDDAYMESDEDEVKPNLAIVEIESDPVFRSPQSGEHIAPIALPPSQNSQTLVPVQTSNAIIPQTNEEKWNLLRSAIVSNMNNRMQPSKLHRRIKMIKVTLVQDVA</sequence>
<dbReference type="EMBL" id="CCYD01000653">
    <property type="protein sequence ID" value="CEG43041.1"/>
    <property type="molecule type" value="Genomic_DNA"/>
</dbReference>
<accession>A0A0P1ANM8</accession>
<feature type="region of interest" description="Disordered" evidence="1">
    <location>
        <begin position="1"/>
        <end position="24"/>
    </location>
</feature>
<evidence type="ECO:0000313" key="3">
    <source>
        <dbReference type="Proteomes" id="UP000054928"/>
    </source>
</evidence>